<reference evidence="5" key="1">
    <citation type="journal article" date="2011" name="Genome Biol.">
        <title>Comparative genomics of the social amoebae Dictyostelium discoideum and Dictyostelium purpureum.</title>
        <authorList>
            <consortium name="US DOE Joint Genome Institute (JGI-PGF)"/>
            <person name="Sucgang R."/>
            <person name="Kuo A."/>
            <person name="Tian X."/>
            <person name="Salerno W."/>
            <person name="Parikh A."/>
            <person name="Feasley C.L."/>
            <person name="Dalin E."/>
            <person name="Tu H."/>
            <person name="Huang E."/>
            <person name="Barry K."/>
            <person name="Lindquist E."/>
            <person name="Shapiro H."/>
            <person name="Bruce D."/>
            <person name="Schmutz J."/>
            <person name="Salamov A."/>
            <person name="Fey P."/>
            <person name="Gaudet P."/>
            <person name="Anjard C."/>
            <person name="Babu M.M."/>
            <person name="Basu S."/>
            <person name="Bushmanova Y."/>
            <person name="van der Wel H."/>
            <person name="Katoh-Kurasawa M."/>
            <person name="Dinh C."/>
            <person name="Coutinho P.M."/>
            <person name="Saito T."/>
            <person name="Elias M."/>
            <person name="Schaap P."/>
            <person name="Kay R.R."/>
            <person name="Henrissat B."/>
            <person name="Eichinger L."/>
            <person name="Rivero F."/>
            <person name="Putnam N.H."/>
            <person name="West C.M."/>
            <person name="Loomis W.F."/>
            <person name="Chisholm R.L."/>
            <person name="Shaulsky G."/>
            <person name="Strassmann J.E."/>
            <person name="Queller D.C."/>
            <person name="Kuspa A."/>
            <person name="Grigoriev I.V."/>
        </authorList>
    </citation>
    <scope>NUCLEOTIDE SEQUENCE [LARGE SCALE GENOMIC DNA]</scope>
    <source>
        <strain evidence="5">QSDP1</strain>
    </source>
</reference>
<dbReference type="GO" id="GO:0000981">
    <property type="term" value="F:DNA-binding transcription factor activity, RNA polymerase II-specific"/>
    <property type="evidence" value="ECO:0007669"/>
    <property type="project" value="InterPro"/>
</dbReference>
<dbReference type="Gene3D" id="3.30.450.20">
    <property type="entry name" value="PAS domain"/>
    <property type="match status" value="1"/>
</dbReference>
<dbReference type="InterPro" id="IPR035965">
    <property type="entry name" value="PAS-like_dom_sf"/>
</dbReference>
<feature type="compositionally biased region" description="Polar residues" evidence="1">
    <location>
        <begin position="588"/>
        <end position="611"/>
    </location>
</feature>
<accession>F0Z7M7</accession>
<protein>
    <recommendedName>
        <fullName evidence="6">PAS domain-containing protein</fullName>
    </recommendedName>
</protein>
<dbReference type="EMBL" id="GL870947">
    <property type="protein sequence ID" value="EGC40042.1"/>
    <property type="molecule type" value="Genomic_DNA"/>
</dbReference>
<dbReference type="OrthoDB" id="20950at2759"/>
<dbReference type="Proteomes" id="UP000001064">
    <property type="component" value="Unassembled WGS sequence"/>
</dbReference>
<feature type="domain" description="Zn(2)-C6 fungal-type" evidence="2">
    <location>
        <begin position="14"/>
        <end position="43"/>
    </location>
</feature>
<dbReference type="CDD" id="cd00130">
    <property type="entry name" value="PAS"/>
    <property type="match status" value="1"/>
</dbReference>
<keyword evidence="5" id="KW-1185">Reference proteome</keyword>
<dbReference type="NCBIfam" id="TIGR00229">
    <property type="entry name" value="sensory_box"/>
    <property type="match status" value="1"/>
</dbReference>
<dbReference type="InParanoid" id="F0Z7M7"/>
<name>F0Z7M7_DICPU</name>
<feature type="compositionally biased region" description="Low complexity" evidence="1">
    <location>
        <begin position="384"/>
        <end position="432"/>
    </location>
</feature>
<evidence type="ECO:0000313" key="5">
    <source>
        <dbReference type="Proteomes" id="UP000001064"/>
    </source>
</evidence>
<proteinExistence type="predicted"/>
<dbReference type="InterPro" id="IPR001138">
    <property type="entry name" value="Zn2Cys6_DnaBD"/>
</dbReference>
<feature type="compositionally biased region" description="Low complexity" evidence="1">
    <location>
        <begin position="61"/>
        <end position="133"/>
    </location>
</feature>
<dbReference type="PANTHER" id="PTHR31986">
    <property type="entry name" value="REGULATOR OF DRUG SENSITIVITY 2"/>
    <property type="match status" value="1"/>
</dbReference>
<evidence type="ECO:0000259" key="3">
    <source>
        <dbReference type="PROSITE" id="PS50112"/>
    </source>
</evidence>
<feature type="region of interest" description="Disordered" evidence="1">
    <location>
        <begin position="368"/>
        <end position="454"/>
    </location>
</feature>
<feature type="region of interest" description="Disordered" evidence="1">
    <location>
        <begin position="50"/>
        <end position="134"/>
    </location>
</feature>
<feature type="region of interest" description="Disordered" evidence="1">
    <location>
        <begin position="587"/>
        <end position="611"/>
    </location>
</feature>
<feature type="compositionally biased region" description="Polar residues" evidence="1">
    <location>
        <begin position="50"/>
        <end position="60"/>
    </location>
</feature>
<dbReference type="RefSeq" id="XP_003283391.1">
    <property type="nucleotide sequence ID" value="XM_003283343.1"/>
</dbReference>
<dbReference type="InterPro" id="IPR036864">
    <property type="entry name" value="Zn2-C6_fun-type_DNA-bd_sf"/>
</dbReference>
<dbReference type="KEGG" id="dpp:DICPUDRAFT_147090"/>
<dbReference type="PROSITE" id="PS50048">
    <property type="entry name" value="ZN2_CY6_FUNGAL_2"/>
    <property type="match status" value="1"/>
</dbReference>
<feature type="compositionally biased region" description="Polar residues" evidence="1">
    <location>
        <begin position="433"/>
        <end position="454"/>
    </location>
</feature>
<dbReference type="Pfam" id="PF08447">
    <property type="entry name" value="PAS_3"/>
    <property type="match status" value="1"/>
</dbReference>
<evidence type="ECO:0000259" key="2">
    <source>
        <dbReference type="PROSITE" id="PS50048"/>
    </source>
</evidence>
<dbReference type="SUPFAM" id="SSF57701">
    <property type="entry name" value="Zn2/Cys6 DNA-binding domain"/>
    <property type="match status" value="1"/>
</dbReference>
<dbReference type="VEuPathDB" id="AmoebaDB:DICPUDRAFT_147090"/>
<dbReference type="AlphaFoldDB" id="F0Z7M7"/>
<dbReference type="OMA" id="FSTIDTH"/>
<dbReference type="InterPro" id="IPR053045">
    <property type="entry name" value="Zinc_cluster_trans_reg"/>
</dbReference>
<organism evidence="4 5">
    <name type="scientific">Dictyostelium purpureum</name>
    <name type="common">Slime mold</name>
    <dbReference type="NCBI Taxonomy" id="5786"/>
    <lineage>
        <taxon>Eukaryota</taxon>
        <taxon>Amoebozoa</taxon>
        <taxon>Evosea</taxon>
        <taxon>Eumycetozoa</taxon>
        <taxon>Dictyostelia</taxon>
        <taxon>Dictyosteliales</taxon>
        <taxon>Dictyosteliaceae</taxon>
        <taxon>Dictyostelium</taxon>
    </lineage>
</organism>
<dbReference type="PROSITE" id="PS50112">
    <property type="entry name" value="PAS"/>
    <property type="match status" value="1"/>
</dbReference>
<dbReference type="InterPro" id="IPR000014">
    <property type="entry name" value="PAS"/>
</dbReference>
<dbReference type="InterPro" id="IPR013655">
    <property type="entry name" value="PAS_fold_3"/>
</dbReference>
<dbReference type="GO" id="GO:0008270">
    <property type="term" value="F:zinc ion binding"/>
    <property type="evidence" value="ECO:0007669"/>
    <property type="project" value="InterPro"/>
</dbReference>
<dbReference type="SUPFAM" id="SSF55785">
    <property type="entry name" value="PYP-like sensor domain (PAS domain)"/>
    <property type="match status" value="1"/>
</dbReference>
<evidence type="ECO:0000313" key="4">
    <source>
        <dbReference type="EMBL" id="EGC40042.1"/>
    </source>
</evidence>
<dbReference type="eggNOG" id="ENOG502RCB1">
    <property type="taxonomic scope" value="Eukaryota"/>
</dbReference>
<gene>
    <name evidence="4" type="ORF">DICPUDRAFT_147090</name>
</gene>
<dbReference type="FunCoup" id="F0Z7M7">
    <property type="interactions" value="398"/>
</dbReference>
<dbReference type="GeneID" id="10509296"/>
<evidence type="ECO:0008006" key="6">
    <source>
        <dbReference type="Google" id="ProtNLM"/>
    </source>
</evidence>
<dbReference type="PANTHER" id="PTHR31986:SF7">
    <property type="entry name" value="REGULATOR OF DRUG SENSITIVITY 2"/>
    <property type="match status" value="1"/>
</dbReference>
<sequence length="611" mass="68000">MDLHPRKRKTSEKACFLCQKDMVECDERTPCSRCIIKGVPHMCFSSTRASPNYPFNNNIRPNISPTTSSPPKTSPTQKNTNNTTTTNNQQSKPTSTSSNTSNTNNNNSNNNNNNNNNSSNNNNNSINNNQQPTDIVKSDYNGIANLLISELRELKDGQKKIYDEIIYLRGKNEKLELLNEALVAKLSLLTTDDSSTQSSHHLLHSNIHTDSALSYPMHEVGHYNDQIHFQNIFIVIDLLKNPPMVLNCSKSFSQLIGYSQDEIIGLPWTEITHPNLMEKTMSFFQQQHRNLTDKRTMEIAQVYKCRDGSIFSTIDTHSLVYDSENTKPICDIVNIRLLEGNEPIPTDIINSTSVPTSNRLRLKNTSTISSVDESPPSTPVNYQTNTTTTTATNTANTNTNNISTTNTPTKNYNNSPFNSSNNSNPISMNTTSRIYEQPSTPSTPITPNQLNSTSGMVHTPVTTTSNDFNNKMNINDIPIGLYNTIGNEMELNHNHNIDNNQFLIPNAFTFDPSLYTTNIPTLTTPTFDNTNNNNNNNNNGIIQPSIITEGIATVPTSTTNTNPNPNPNLLDSNGGLLTDFLDPMIGDSVNQSNNSQTNLWSFDSSDWNNSK</sequence>
<dbReference type="CDD" id="cd00067">
    <property type="entry name" value="GAL4"/>
    <property type="match status" value="1"/>
</dbReference>
<feature type="domain" description="PAS" evidence="3">
    <location>
        <begin position="245"/>
        <end position="291"/>
    </location>
</feature>
<evidence type="ECO:0000256" key="1">
    <source>
        <dbReference type="SAM" id="MobiDB-lite"/>
    </source>
</evidence>